<gene>
    <name evidence="1" type="ORF">CDAR_249881</name>
</gene>
<sequence>MWTAGSCETATCLARNDLLSNGSEWRGSPSICRRNVFVSVRAYKSSSFSSPADRKSLSCREKRFLVDNSIKKPECHLELCCDCPGLFARRFTSPRCERDS</sequence>
<evidence type="ECO:0000313" key="2">
    <source>
        <dbReference type="Proteomes" id="UP001054837"/>
    </source>
</evidence>
<dbReference type="AlphaFoldDB" id="A0AAV4UTR6"/>
<organism evidence="1 2">
    <name type="scientific">Caerostris darwini</name>
    <dbReference type="NCBI Taxonomy" id="1538125"/>
    <lineage>
        <taxon>Eukaryota</taxon>
        <taxon>Metazoa</taxon>
        <taxon>Ecdysozoa</taxon>
        <taxon>Arthropoda</taxon>
        <taxon>Chelicerata</taxon>
        <taxon>Arachnida</taxon>
        <taxon>Araneae</taxon>
        <taxon>Araneomorphae</taxon>
        <taxon>Entelegynae</taxon>
        <taxon>Araneoidea</taxon>
        <taxon>Araneidae</taxon>
        <taxon>Caerostris</taxon>
    </lineage>
</organism>
<dbReference type="EMBL" id="BPLQ01011925">
    <property type="protein sequence ID" value="GIY61197.1"/>
    <property type="molecule type" value="Genomic_DNA"/>
</dbReference>
<accession>A0AAV4UTR6</accession>
<comment type="caution">
    <text evidence="1">The sequence shown here is derived from an EMBL/GenBank/DDBJ whole genome shotgun (WGS) entry which is preliminary data.</text>
</comment>
<reference evidence="1 2" key="1">
    <citation type="submission" date="2021-06" db="EMBL/GenBank/DDBJ databases">
        <title>Caerostris darwini draft genome.</title>
        <authorList>
            <person name="Kono N."/>
            <person name="Arakawa K."/>
        </authorList>
    </citation>
    <scope>NUCLEOTIDE SEQUENCE [LARGE SCALE GENOMIC DNA]</scope>
</reference>
<protein>
    <submittedName>
        <fullName evidence="1">Uncharacterized protein</fullName>
    </submittedName>
</protein>
<dbReference type="Proteomes" id="UP001054837">
    <property type="component" value="Unassembled WGS sequence"/>
</dbReference>
<name>A0AAV4UTR6_9ARAC</name>
<keyword evidence="2" id="KW-1185">Reference proteome</keyword>
<evidence type="ECO:0000313" key="1">
    <source>
        <dbReference type="EMBL" id="GIY61197.1"/>
    </source>
</evidence>
<proteinExistence type="predicted"/>